<evidence type="ECO:0000256" key="2">
    <source>
        <dbReference type="ARBA" id="ARBA00022630"/>
    </source>
</evidence>
<evidence type="ECO:0000256" key="1">
    <source>
        <dbReference type="ARBA" id="ARBA00005466"/>
    </source>
</evidence>
<name>A0A8T9CIP4_9HELO</name>
<dbReference type="InterPro" id="IPR016169">
    <property type="entry name" value="FAD-bd_PCMH_sub2"/>
</dbReference>
<evidence type="ECO:0000313" key="6">
    <source>
        <dbReference type="EMBL" id="TVY83940.1"/>
    </source>
</evidence>
<reference evidence="6 7" key="1">
    <citation type="submission" date="2018-05" db="EMBL/GenBank/DDBJ databases">
        <title>Genome sequencing and assembly of the regulated plant pathogen Lachnellula willkommii and related sister species for the development of diagnostic species identification markers.</title>
        <authorList>
            <person name="Giroux E."/>
            <person name="Bilodeau G."/>
        </authorList>
    </citation>
    <scope>NUCLEOTIDE SEQUENCE [LARGE SCALE GENOMIC DNA]</scope>
    <source>
        <strain evidence="6 7">CBS 268.59</strain>
    </source>
</reference>
<organism evidence="6 7">
    <name type="scientific">Lachnellula suecica</name>
    <dbReference type="NCBI Taxonomy" id="602035"/>
    <lineage>
        <taxon>Eukaryota</taxon>
        <taxon>Fungi</taxon>
        <taxon>Dikarya</taxon>
        <taxon>Ascomycota</taxon>
        <taxon>Pezizomycotina</taxon>
        <taxon>Leotiomycetes</taxon>
        <taxon>Helotiales</taxon>
        <taxon>Lachnaceae</taxon>
        <taxon>Lachnellula</taxon>
    </lineage>
</organism>
<dbReference type="PANTHER" id="PTHR42973">
    <property type="entry name" value="BINDING OXIDOREDUCTASE, PUTATIVE (AFU_ORTHOLOGUE AFUA_1G17690)-RELATED"/>
    <property type="match status" value="1"/>
</dbReference>
<accession>A0A8T9CIP4</accession>
<dbReference type="InterPro" id="IPR050416">
    <property type="entry name" value="FAD-linked_Oxidoreductase"/>
</dbReference>
<dbReference type="InterPro" id="IPR016166">
    <property type="entry name" value="FAD-bd_PCMH"/>
</dbReference>
<dbReference type="PROSITE" id="PS51387">
    <property type="entry name" value="FAD_PCMH"/>
    <property type="match status" value="1"/>
</dbReference>
<evidence type="ECO:0000256" key="3">
    <source>
        <dbReference type="ARBA" id="ARBA00022827"/>
    </source>
</evidence>
<dbReference type="GO" id="GO:0016491">
    <property type="term" value="F:oxidoreductase activity"/>
    <property type="evidence" value="ECO:0007669"/>
    <property type="project" value="UniProtKB-KW"/>
</dbReference>
<dbReference type="PANTHER" id="PTHR42973:SF22">
    <property type="entry name" value="FAD-BINDING PCMH-TYPE DOMAIN-CONTAINING PROTEIN-RELATED"/>
    <property type="match status" value="1"/>
</dbReference>
<evidence type="ECO:0000259" key="5">
    <source>
        <dbReference type="PROSITE" id="PS51387"/>
    </source>
</evidence>
<keyword evidence="2" id="KW-0285">Flavoprotein</keyword>
<evidence type="ECO:0000313" key="7">
    <source>
        <dbReference type="Proteomes" id="UP000469558"/>
    </source>
</evidence>
<dbReference type="Pfam" id="PF01565">
    <property type="entry name" value="FAD_binding_4"/>
    <property type="match status" value="1"/>
</dbReference>
<dbReference type="SUPFAM" id="SSF56176">
    <property type="entry name" value="FAD-binding/transporter-associated domain-like"/>
    <property type="match status" value="1"/>
</dbReference>
<dbReference type="InterPro" id="IPR036318">
    <property type="entry name" value="FAD-bd_PCMH-like_sf"/>
</dbReference>
<feature type="domain" description="FAD-binding PCMH-type" evidence="5">
    <location>
        <begin position="68"/>
        <end position="239"/>
    </location>
</feature>
<dbReference type="OrthoDB" id="2151789at2759"/>
<comment type="caution">
    <text evidence="6">The sequence shown here is derived from an EMBL/GenBank/DDBJ whole genome shotgun (WGS) entry which is preliminary data.</text>
</comment>
<dbReference type="Proteomes" id="UP000469558">
    <property type="component" value="Unassembled WGS sequence"/>
</dbReference>
<comment type="similarity">
    <text evidence="1">Belongs to the oxygen-dependent FAD-linked oxidoreductase family.</text>
</comment>
<dbReference type="Gene3D" id="3.30.465.10">
    <property type="match status" value="1"/>
</dbReference>
<gene>
    <name evidence="6" type="primary">sol5_0</name>
    <name evidence="6" type="ORF">LSUE1_G001648</name>
</gene>
<dbReference type="EMBL" id="QGMK01000136">
    <property type="protein sequence ID" value="TVY83940.1"/>
    <property type="molecule type" value="Genomic_DNA"/>
</dbReference>
<dbReference type="AlphaFoldDB" id="A0A8T9CIP4"/>
<protein>
    <submittedName>
        <fullName evidence="6">Bifunctional solanapyrone synthase</fullName>
    </submittedName>
</protein>
<proteinExistence type="inferred from homology"/>
<evidence type="ECO:0000256" key="4">
    <source>
        <dbReference type="ARBA" id="ARBA00023002"/>
    </source>
</evidence>
<keyword evidence="4" id="KW-0560">Oxidoreductase</keyword>
<dbReference type="InterPro" id="IPR006094">
    <property type="entry name" value="Oxid_FAD_bind_N"/>
</dbReference>
<keyword evidence="3" id="KW-0274">FAD</keyword>
<dbReference type="GO" id="GO:0071949">
    <property type="term" value="F:FAD binding"/>
    <property type="evidence" value="ECO:0007669"/>
    <property type="project" value="InterPro"/>
</dbReference>
<keyword evidence="7" id="KW-1185">Reference proteome</keyword>
<sequence length="497" mass="53063">MFFEDLLSFATASTDIQSESSTRYIDSALANVKQACELLSLELPSIVSYPGSTAYEAALHSYFSAQEQALLPACIVAPTTSAEVSFIVKTLAQLRVPFAIRGGGHNLNAGAANIASGITINLRSMNQVTVNAEKTLVSIGGGARWGEVYPVLDAQKMATSCGRVSDVGVGGLSTGGGISYFSGRKGLVCDNIVNYEVVIASGAVINANKLENRDLWHALKGGSSNFGVVTRLDISTFPQDKFYGGVVVADYSTLNSQLEGFSNLLANFDPHAALMISISWSASKGYFIFDNVEYTKDITDPPIMMPFTQASPQFMNTMRISDVSDFATEASQFASAGLRTQFATTTFGGPLSMLTTVQQIWSNSISTIASISGINWAMTIQPWPHPFEAQGSGNSLGLSSSDGPLTLFLLSYSWDLASDDEAATTAAQKLIAAIDAATQKAGHYHSFKYLNYAAYWQDPIAGYGAENVRKLKAMAMKYDPAGSFQIGCPGGFKILRS</sequence>